<proteinExistence type="inferred from homology"/>
<sequence length="159" mass="17462">MTTLFNFVNVVTLRLAQAAIIGTLGIVSFEVIARYVFNSPTQSSLEITEYFLVAMGFLPLAAIAQTKGHVAVDLFTTRLSPIGQRFCHLSTLALTALFAAIVCWFGAEMVWHAYASETASSSLLAFPMWLAYLAIPLGFLALMFDCLRQIVATLRDEDT</sequence>
<organism evidence="11 12">
    <name type="scientific">Litorivicinus lipolyticus</name>
    <dbReference type="NCBI Taxonomy" id="418701"/>
    <lineage>
        <taxon>Bacteria</taxon>
        <taxon>Pseudomonadati</taxon>
        <taxon>Pseudomonadota</taxon>
        <taxon>Gammaproteobacteria</taxon>
        <taxon>Oceanospirillales</taxon>
        <taxon>Litorivicinaceae</taxon>
        <taxon>Litorivicinus</taxon>
    </lineage>
</organism>
<evidence type="ECO:0000256" key="9">
    <source>
        <dbReference type="RuleBase" id="RU369079"/>
    </source>
</evidence>
<keyword evidence="7 9" id="KW-0472">Membrane</keyword>
<evidence type="ECO:0000256" key="6">
    <source>
        <dbReference type="ARBA" id="ARBA00022989"/>
    </source>
</evidence>
<comment type="similarity">
    <text evidence="8 9">Belongs to the TRAP transporter small permease family.</text>
</comment>
<feature type="transmembrane region" description="Helical" evidence="9">
    <location>
        <begin position="7"/>
        <end position="27"/>
    </location>
</feature>
<feature type="transmembrane region" description="Helical" evidence="9">
    <location>
        <begin position="47"/>
        <end position="65"/>
    </location>
</feature>
<feature type="domain" description="Tripartite ATP-independent periplasmic transporters DctQ component" evidence="10">
    <location>
        <begin position="25"/>
        <end position="155"/>
    </location>
</feature>
<evidence type="ECO:0000256" key="7">
    <source>
        <dbReference type="ARBA" id="ARBA00023136"/>
    </source>
</evidence>
<evidence type="ECO:0000313" key="11">
    <source>
        <dbReference type="EMBL" id="QGG80491.1"/>
    </source>
</evidence>
<dbReference type="InterPro" id="IPR055348">
    <property type="entry name" value="DctQ"/>
</dbReference>
<keyword evidence="12" id="KW-1185">Reference proteome</keyword>
<dbReference type="Pfam" id="PF04290">
    <property type="entry name" value="DctQ"/>
    <property type="match status" value="1"/>
</dbReference>
<evidence type="ECO:0000256" key="4">
    <source>
        <dbReference type="ARBA" id="ARBA00022519"/>
    </source>
</evidence>
<comment type="subcellular location">
    <subcellularLocation>
        <location evidence="1 9">Cell inner membrane</location>
        <topology evidence="1 9">Multi-pass membrane protein</topology>
    </subcellularLocation>
</comment>
<dbReference type="GO" id="GO:0005886">
    <property type="term" value="C:plasma membrane"/>
    <property type="evidence" value="ECO:0007669"/>
    <property type="project" value="UniProtKB-SubCell"/>
</dbReference>
<comment type="subunit">
    <text evidence="9">The complex comprises the extracytoplasmic solute receptor protein and the two transmembrane proteins.</text>
</comment>
<keyword evidence="4 9" id="KW-0997">Cell inner membrane</keyword>
<evidence type="ECO:0000256" key="8">
    <source>
        <dbReference type="ARBA" id="ARBA00038436"/>
    </source>
</evidence>
<name>A0A5Q2QDP9_9GAMM</name>
<dbReference type="PANTHER" id="PTHR35011">
    <property type="entry name" value="2,3-DIKETO-L-GULONATE TRAP TRANSPORTER SMALL PERMEASE PROTEIN YIAM"/>
    <property type="match status" value="1"/>
</dbReference>
<comment type="function">
    <text evidence="9">Part of the tripartite ATP-independent periplasmic (TRAP) transport system.</text>
</comment>
<evidence type="ECO:0000256" key="1">
    <source>
        <dbReference type="ARBA" id="ARBA00004429"/>
    </source>
</evidence>
<feature type="transmembrane region" description="Helical" evidence="9">
    <location>
        <begin position="127"/>
        <end position="147"/>
    </location>
</feature>
<dbReference type="OrthoDB" id="4250245at2"/>
<keyword evidence="2 9" id="KW-0813">Transport</keyword>
<dbReference type="KEGG" id="llp:GH975_07860"/>
<dbReference type="GO" id="GO:0022857">
    <property type="term" value="F:transmembrane transporter activity"/>
    <property type="evidence" value="ECO:0007669"/>
    <property type="project" value="UniProtKB-UniRule"/>
</dbReference>
<evidence type="ECO:0000313" key="12">
    <source>
        <dbReference type="Proteomes" id="UP000388235"/>
    </source>
</evidence>
<protein>
    <recommendedName>
        <fullName evidence="9">TRAP transporter small permease protein</fullName>
    </recommendedName>
</protein>
<dbReference type="AlphaFoldDB" id="A0A5Q2QDP9"/>
<evidence type="ECO:0000259" key="10">
    <source>
        <dbReference type="Pfam" id="PF04290"/>
    </source>
</evidence>
<evidence type="ECO:0000256" key="2">
    <source>
        <dbReference type="ARBA" id="ARBA00022448"/>
    </source>
</evidence>
<dbReference type="InterPro" id="IPR007387">
    <property type="entry name" value="TRAP_DctQ"/>
</dbReference>
<evidence type="ECO:0000256" key="3">
    <source>
        <dbReference type="ARBA" id="ARBA00022475"/>
    </source>
</evidence>
<dbReference type="RefSeq" id="WP_153713995.1">
    <property type="nucleotide sequence ID" value="NZ_CP045871.1"/>
</dbReference>
<dbReference type="GO" id="GO:0015740">
    <property type="term" value="P:C4-dicarboxylate transport"/>
    <property type="evidence" value="ECO:0007669"/>
    <property type="project" value="TreeGrafter"/>
</dbReference>
<dbReference type="PANTHER" id="PTHR35011:SF10">
    <property type="entry name" value="TRAP TRANSPORTER SMALL PERMEASE PROTEIN"/>
    <property type="match status" value="1"/>
</dbReference>
<accession>A0A5Q2QDP9</accession>
<gene>
    <name evidence="11" type="ORF">GH975_07860</name>
</gene>
<keyword evidence="6 9" id="KW-1133">Transmembrane helix</keyword>
<evidence type="ECO:0000256" key="5">
    <source>
        <dbReference type="ARBA" id="ARBA00022692"/>
    </source>
</evidence>
<keyword evidence="3" id="KW-1003">Cell membrane</keyword>
<reference evidence="11 12" key="1">
    <citation type="submission" date="2019-11" db="EMBL/GenBank/DDBJ databases">
        <authorList>
            <person name="Khan S.A."/>
            <person name="Jeon C.O."/>
            <person name="Chun B.H."/>
        </authorList>
    </citation>
    <scope>NUCLEOTIDE SEQUENCE [LARGE SCALE GENOMIC DNA]</scope>
    <source>
        <strain evidence="11 12">IMCC 1097</strain>
    </source>
</reference>
<keyword evidence="5 9" id="KW-0812">Transmembrane</keyword>
<feature type="transmembrane region" description="Helical" evidence="9">
    <location>
        <begin position="86"/>
        <end position="107"/>
    </location>
</feature>
<dbReference type="Proteomes" id="UP000388235">
    <property type="component" value="Chromosome"/>
</dbReference>
<dbReference type="EMBL" id="CP045871">
    <property type="protein sequence ID" value="QGG80491.1"/>
    <property type="molecule type" value="Genomic_DNA"/>
</dbReference>